<keyword evidence="5 10" id="KW-0812">Transmembrane</keyword>
<feature type="transmembrane region" description="Helical" evidence="10">
    <location>
        <begin position="302"/>
        <end position="320"/>
    </location>
</feature>
<dbReference type="PANTHER" id="PTHR42718">
    <property type="entry name" value="MAJOR FACILITATOR SUPERFAMILY MULTIDRUG TRANSPORTER MFSC"/>
    <property type="match status" value="1"/>
</dbReference>
<evidence type="ECO:0000256" key="5">
    <source>
        <dbReference type="ARBA" id="ARBA00022692"/>
    </source>
</evidence>
<evidence type="ECO:0000256" key="3">
    <source>
        <dbReference type="ARBA" id="ARBA00022448"/>
    </source>
</evidence>
<dbReference type="InterPro" id="IPR036259">
    <property type="entry name" value="MFS_trans_sf"/>
</dbReference>
<dbReference type="EMBL" id="BAAABX010000086">
    <property type="protein sequence ID" value="GAA0436719.1"/>
    <property type="molecule type" value="Genomic_DNA"/>
</dbReference>
<feature type="transmembrane region" description="Helical" evidence="10">
    <location>
        <begin position="48"/>
        <end position="66"/>
    </location>
</feature>
<dbReference type="RefSeq" id="WP_344032596.1">
    <property type="nucleotide sequence ID" value="NZ_BAAABX010000086.1"/>
</dbReference>
<dbReference type="InterPro" id="IPR001958">
    <property type="entry name" value="Tet-R_TetA/multi-R_MdtG-like"/>
</dbReference>
<gene>
    <name evidence="12" type="ORF">GCM10010357_67740</name>
</gene>
<feature type="transmembrane region" description="Helical" evidence="10">
    <location>
        <begin position="78"/>
        <end position="97"/>
    </location>
</feature>
<proteinExistence type="inferred from homology"/>
<dbReference type="Pfam" id="PF07690">
    <property type="entry name" value="MFS_1"/>
    <property type="match status" value="1"/>
</dbReference>
<evidence type="ECO:0000313" key="13">
    <source>
        <dbReference type="Proteomes" id="UP001500879"/>
    </source>
</evidence>
<feature type="transmembrane region" description="Helical" evidence="10">
    <location>
        <begin position="266"/>
        <end position="290"/>
    </location>
</feature>
<feature type="transmembrane region" description="Helical" evidence="10">
    <location>
        <begin position="363"/>
        <end position="385"/>
    </location>
</feature>
<evidence type="ECO:0000256" key="10">
    <source>
        <dbReference type="SAM" id="Phobius"/>
    </source>
</evidence>
<dbReference type="Proteomes" id="UP001500879">
    <property type="component" value="Unassembled WGS sequence"/>
</dbReference>
<evidence type="ECO:0000256" key="6">
    <source>
        <dbReference type="ARBA" id="ARBA00022989"/>
    </source>
</evidence>
<dbReference type="PROSITE" id="PS50850">
    <property type="entry name" value="MFS"/>
    <property type="match status" value="1"/>
</dbReference>
<reference evidence="12 13" key="1">
    <citation type="journal article" date="2019" name="Int. J. Syst. Evol. Microbiol.">
        <title>The Global Catalogue of Microorganisms (GCM) 10K type strain sequencing project: providing services to taxonomists for standard genome sequencing and annotation.</title>
        <authorList>
            <consortium name="The Broad Institute Genomics Platform"/>
            <consortium name="The Broad Institute Genome Sequencing Center for Infectious Disease"/>
            <person name="Wu L."/>
            <person name="Ma J."/>
        </authorList>
    </citation>
    <scope>NUCLEOTIDE SEQUENCE [LARGE SCALE GENOMIC DNA]</scope>
    <source>
        <strain evidence="12 13">JCM 4788</strain>
    </source>
</reference>
<dbReference type="InterPro" id="IPR004638">
    <property type="entry name" value="EmrB-like"/>
</dbReference>
<dbReference type="NCBIfam" id="TIGR00711">
    <property type="entry name" value="efflux_EmrB"/>
    <property type="match status" value="1"/>
</dbReference>
<dbReference type="Gene3D" id="1.20.1250.20">
    <property type="entry name" value="MFS general substrate transporter like domains"/>
    <property type="match status" value="1"/>
</dbReference>
<evidence type="ECO:0000256" key="2">
    <source>
        <dbReference type="ARBA" id="ARBA00008537"/>
    </source>
</evidence>
<dbReference type="CDD" id="cd17321">
    <property type="entry name" value="MFS_MMR_MDR_like"/>
    <property type="match status" value="1"/>
</dbReference>
<feature type="transmembrane region" description="Helical" evidence="10">
    <location>
        <begin position="12"/>
        <end position="36"/>
    </location>
</feature>
<evidence type="ECO:0000256" key="4">
    <source>
        <dbReference type="ARBA" id="ARBA00022475"/>
    </source>
</evidence>
<comment type="subcellular location">
    <subcellularLocation>
        <location evidence="1">Cell membrane</location>
        <topology evidence="1">Multi-pass membrane protein</topology>
    </subcellularLocation>
</comment>
<dbReference type="InterPro" id="IPR011701">
    <property type="entry name" value="MFS"/>
</dbReference>
<dbReference type="PANTHER" id="PTHR42718:SF9">
    <property type="entry name" value="MAJOR FACILITATOR SUPERFAMILY MULTIDRUG TRANSPORTER MFSC"/>
    <property type="match status" value="1"/>
</dbReference>
<dbReference type="SUPFAM" id="SSF103473">
    <property type="entry name" value="MFS general substrate transporter"/>
    <property type="match status" value="1"/>
</dbReference>
<evidence type="ECO:0000313" key="12">
    <source>
        <dbReference type="EMBL" id="GAA0436719.1"/>
    </source>
</evidence>
<feature type="transmembrane region" description="Helical" evidence="10">
    <location>
        <begin position="438"/>
        <end position="456"/>
    </location>
</feature>
<keyword evidence="3" id="KW-0813">Transport</keyword>
<feature type="transmembrane region" description="Helical" evidence="10">
    <location>
        <begin position="140"/>
        <end position="163"/>
    </location>
</feature>
<comment type="similarity">
    <text evidence="2">Belongs to the major facilitator superfamily. EmrB family.</text>
</comment>
<organism evidence="12 13">
    <name type="scientific">Streptomyces luteireticuli</name>
    <dbReference type="NCBI Taxonomy" id="173858"/>
    <lineage>
        <taxon>Bacteria</taxon>
        <taxon>Bacillati</taxon>
        <taxon>Actinomycetota</taxon>
        <taxon>Actinomycetes</taxon>
        <taxon>Kitasatosporales</taxon>
        <taxon>Streptomycetaceae</taxon>
        <taxon>Streptomyces</taxon>
    </lineage>
</organism>
<protein>
    <submittedName>
        <fullName evidence="12">MFS transporter</fullName>
    </submittedName>
</protein>
<keyword evidence="7 10" id="KW-0472">Membrane</keyword>
<feature type="transmembrane region" description="Helical" evidence="10">
    <location>
        <begin position="224"/>
        <end position="245"/>
    </location>
</feature>
<feature type="transmembrane region" description="Helical" evidence="10">
    <location>
        <begin position="332"/>
        <end position="351"/>
    </location>
</feature>
<feature type="transmembrane region" description="Helical" evidence="10">
    <location>
        <begin position="169"/>
        <end position="188"/>
    </location>
</feature>
<keyword evidence="13" id="KW-1185">Reference proteome</keyword>
<evidence type="ECO:0000259" key="11">
    <source>
        <dbReference type="PROSITE" id="PS50850"/>
    </source>
</evidence>
<dbReference type="Gene3D" id="1.20.1720.10">
    <property type="entry name" value="Multidrug resistance protein D"/>
    <property type="match status" value="1"/>
</dbReference>
<feature type="transmembrane region" description="Helical" evidence="10">
    <location>
        <begin position="103"/>
        <end position="128"/>
    </location>
</feature>
<keyword evidence="6 10" id="KW-1133">Transmembrane helix</keyword>
<keyword evidence="8" id="KW-0046">Antibiotic resistance</keyword>
<evidence type="ECO:0000256" key="8">
    <source>
        <dbReference type="ARBA" id="ARBA00023251"/>
    </source>
</evidence>
<evidence type="ECO:0000256" key="9">
    <source>
        <dbReference type="SAM" id="MobiDB-lite"/>
    </source>
</evidence>
<feature type="transmembrane region" description="Helical" evidence="10">
    <location>
        <begin position="397"/>
        <end position="418"/>
    </location>
</feature>
<comment type="caution">
    <text evidence="12">The sequence shown here is derived from an EMBL/GenBank/DDBJ whole genome shotgun (WGS) entry which is preliminary data.</text>
</comment>
<name>A0ABN0Z7M5_9ACTN</name>
<dbReference type="PRINTS" id="PR01035">
    <property type="entry name" value="TCRTETA"/>
</dbReference>
<feature type="domain" description="Major facilitator superfamily (MFS) profile" evidence="11">
    <location>
        <begin position="12"/>
        <end position="461"/>
    </location>
</feature>
<dbReference type="InterPro" id="IPR020846">
    <property type="entry name" value="MFS_dom"/>
</dbReference>
<evidence type="ECO:0000256" key="7">
    <source>
        <dbReference type="ARBA" id="ARBA00023136"/>
    </source>
</evidence>
<evidence type="ECO:0000256" key="1">
    <source>
        <dbReference type="ARBA" id="ARBA00004651"/>
    </source>
</evidence>
<feature type="region of interest" description="Disordered" evidence="9">
    <location>
        <begin position="464"/>
        <end position="484"/>
    </location>
</feature>
<accession>A0ABN0Z7M5</accession>
<keyword evidence="4" id="KW-1003">Cell membrane</keyword>
<sequence length="484" mass="49422">MPALTTHRRRLVLAVCSAAIAMIGIDVTALNVALPAMEHELAASVSGMQWAVASYSLAMATLMLYAGSTGDRIGRRKVLLAGIAVFTVASVLCALAPSLPVLIGFRILQGVGAAGLGPVSMAIVANAFPEERERVHAMGLWLAAYGIGLAVGPVVGGILVEAVGWRAVFWLNIPFGIVSSLVALRAVPESRAERPRRPDPVGQLLVITLLGPLAYGVIEAPRAGWTAPVVVACFAVAAASCAALLGYERRRTEPLIELGFFRDPRFGGAIAAATAVFGTFGGFFFLTAIYLQKPLRMSAAEAGLWMLLPAGALAVSSVYAGRLAQRYGRRPLLVGAGIALAASGALVALFTGDSSRVLIAVEYVLFGLGVGLSTPLFISAGVSGLPPDRAGLASGMITTFGRSAFAMGVAVLGAVLNAGLHGAPLTDAAAFASAVRPAWWILAAGGVATALLGLVITKRKAAVPDGAPDGAPDGTANGAPESAR</sequence>
<feature type="transmembrane region" description="Helical" evidence="10">
    <location>
        <begin position="200"/>
        <end position="218"/>
    </location>
</feature>